<evidence type="ECO:0000313" key="5">
    <source>
        <dbReference type="EMBL" id="BBB01606.1"/>
    </source>
</evidence>
<dbReference type="Pfam" id="PF00440">
    <property type="entry name" value="TetR_N"/>
    <property type="match status" value="1"/>
</dbReference>
<organism evidence="5 6">
    <name type="scientific">Actinacidiphila reveromycinica</name>
    <dbReference type="NCBI Taxonomy" id="659352"/>
    <lineage>
        <taxon>Bacteria</taxon>
        <taxon>Bacillati</taxon>
        <taxon>Actinomycetota</taxon>
        <taxon>Actinomycetes</taxon>
        <taxon>Kitasatosporales</taxon>
        <taxon>Streptomycetaceae</taxon>
        <taxon>Actinacidiphila</taxon>
    </lineage>
</organism>
<dbReference type="EMBL" id="AP018365">
    <property type="protein sequence ID" value="BBB01606.1"/>
    <property type="molecule type" value="Genomic_DNA"/>
</dbReference>
<feature type="domain" description="HTH tetR-type" evidence="4">
    <location>
        <begin position="48"/>
        <end position="108"/>
    </location>
</feature>
<dbReference type="AlphaFoldDB" id="A0A7U3UZD1"/>
<dbReference type="InterPro" id="IPR001647">
    <property type="entry name" value="HTH_TetR"/>
</dbReference>
<dbReference type="PROSITE" id="PS50977">
    <property type="entry name" value="HTH_TETR_2"/>
    <property type="match status" value="1"/>
</dbReference>
<reference evidence="5 6" key="3">
    <citation type="journal article" date="2011" name="Nat. Chem. Biol.">
        <title>Reveromycin A biosynthesis uses RevG and RevJ for stereospecific spiroacetal formation.</title>
        <authorList>
            <person name="Takahashi S."/>
            <person name="Toyoda A."/>
            <person name="Sekiyama Y."/>
            <person name="Takagi H."/>
            <person name="Nogawa T."/>
            <person name="Uramoto M."/>
            <person name="Suzuki R."/>
            <person name="Koshino H."/>
            <person name="Kumano T."/>
            <person name="Panthee S."/>
            <person name="Dairi T."/>
            <person name="Ishikawa J."/>
            <person name="Ikeda H."/>
            <person name="Sakaki Y."/>
            <person name="Osada H."/>
        </authorList>
    </citation>
    <scope>NUCLEOTIDE SEQUENCE [LARGE SCALE GENOMIC DNA]</scope>
    <source>
        <strain evidence="5 6">SN-593</strain>
    </source>
</reference>
<dbReference type="Proteomes" id="UP000595703">
    <property type="component" value="Chromosome"/>
</dbReference>
<dbReference type="KEGG" id="arev:RVR_9101"/>
<reference evidence="5 6" key="1">
    <citation type="journal article" date="2010" name="J. Bacteriol.">
        <title>Biochemical characterization of a novel indole prenyltransferase from Streptomyces sp. SN-593.</title>
        <authorList>
            <person name="Takahashi S."/>
            <person name="Takagi H."/>
            <person name="Toyoda A."/>
            <person name="Uramoto M."/>
            <person name="Nogawa T."/>
            <person name="Ueki M."/>
            <person name="Sakaki Y."/>
            <person name="Osada H."/>
        </authorList>
    </citation>
    <scope>NUCLEOTIDE SEQUENCE [LARGE SCALE GENOMIC DNA]</scope>
    <source>
        <strain evidence="5 6">SN-593</strain>
    </source>
</reference>
<dbReference type="GO" id="GO:0003677">
    <property type="term" value="F:DNA binding"/>
    <property type="evidence" value="ECO:0007669"/>
    <property type="project" value="UniProtKB-UniRule"/>
</dbReference>
<keyword evidence="6" id="KW-1185">Reference proteome</keyword>
<evidence type="ECO:0000313" key="6">
    <source>
        <dbReference type="Proteomes" id="UP000595703"/>
    </source>
</evidence>
<evidence type="ECO:0000256" key="2">
    <source>
        <dbReference type="PROSITE-ProRule" id="PRU00335"/>
    </source>
</evidence>
<dbReference type="InterPro" id="IPR009057">
    <property type="entry name" value="Homeodomain-like_sf"/>
</dbReference>
<dbReference type="Gene3D" id="1.10.357.10">
    <property type="entry name" value="Tetracycline Repressor, domain 2"/>
    <property type="match status" value="1"/>
</dbReference>
<dbReference type="SUPFAM" id="SSF46689">
    <property type="entry name" value="Homeodomain-like"/>
    <property type="match status" value="1"/>
</dbReference>
<feature type="region of interest" description="Disordered" evidence="3">
    <location>
        <begin position="1"/>
        <end position="51"/>
    </location>
</feature>
<dbReference type="PANTHER" id="PTHR47752:SF1">
    <property type="entry name" value="HTH-TYPE TRANSCRIPTIONAL REPRESSOR FABR"/>
    <property type="match status" value="1"/>
</dbReference>
<accession>A0A7U3UZD1</accession>
<gene>
    <name evidence="5" type="ORF">RVR_9101</name>
</gene>
<dbReference type="PANTHER" id="PTHR47752">
    <property type="entry name" value="HTH-TYPE TRANSCRIPTIONAL REPRESSOR FABR"/>
    <property type="match status" value="1"/>
</dbReference>
<keyword evidence="1 2" id="KW-0238">DNA-binding</keyword>
<feature type="DNA-binding region" description="H-T-H motif" evidence="2">
    <location>
        <begin position="71"/>
        <end position="90"/>
    </location>
</feature>
<protein>
    <submittedName>
        <fullName evidence="5">Putative TetR family transcriptional regulator</fullName>
    </submittedName>
</protein>
<evidence type="ECO:0000256" key="1">
    <source>
        <dbReference type="ARBA" id="ARBA00023125"/>
    </source>
</evidence>
<feature type="compositionally biased region" description="Low complexity" evidence="3">
    <location>
        <begin position="42"/>
        <end position="51"/>
    </location>
</feature>
<sequence length="248" mass="26364">MSHTSDSPRDSPAGRTTRAPGAAVAAPPTSAGRPAGEPRPGTRQAQKQQTRRALLDAGLRLLEHQNLSSLGLRELTREVGVSPAAFYRHFPDMDGLGVALVGEALGSLHEVVRAVLADGADGSAPDALIDRTVAITAAYVDAHRPHVRFIARERHGGVRTVREAIAAELGRFTDEVAAGLAVQPASDGWTAAELHVLAGLHVDHMVATAAELLEAPLGDAAERDRIMRAARLRMRIISVGRLHWLDPD</sequence>
<evidence type="ECO:0000259" key="4">
    <source>
        <dbReference type="PROSITE" id="PS50977"/>
    </source>
</evidence>
<reference evidence="5 6" key="2">
    <citation type="journal article" date="2011" name="J. Antibiot.">
        <title>Furaquinocins I and J: novel polyketide isoprenoid hybrid compounds from Streptomyces reveromyceticus SN-593.</title>
        <authorList>
            <person name="Panthee S."/>
            <person name="Takahashi S."/>
            <person name="Takagi H."/>
            <person name="Nogawa T."/>
            <person name="Oowada E."/>
            <person name="Uramoto M."/>
            <person name="Osada H."/>
        </authorList>
    </citation>
    <scope>NUCLEOTIDE SEQUENCE [LARGE SCALE GENOMIC DNA]</scope>
    <source>
        <strain evidence="5 6">SN-593</strain>
    </source>
</reference>
<proteinExistence type="predicted"/>
<reference evidence="5 6" key="4">
    <citation type="journal article" date="2020" name="Sci. Rep.">
        <title>beta-carboline chemical signals induce reveromycin production through a LuxR family regulator in Streptomyces sp. SN-593.</title>
        <authorList>
            <person name="Panthee S."/>
            <person name="Kito N."/>
            <person name="Hayashi T."/>
            <person name="Shimizu T."/>
            <person name="Ishikawa J."/>
            <person name="Hamamoto H."/>
            <person name="Osada H."/>
            <person name="Takahashi S."/>
        </authorList>
    </citation>
    <scope>NUCLEOTIDE SEQUENCE [LARGE SCALE GENOMIC DNA]</scope>
    <source>
        <strain evidence="5 6">SN-593</strain>
    </source>
</reference>
<dbReference type="InterPro" id="IPR050692">
    <property type="entry name" value="HTH_transcr_repressor_FabR"/>
</dbReference>
<dbReference type="Gene3D" id="1.10.10.60">
    <property type="entry name" value="Homeodomain-like"/>
    <property type="match status" value="1"/>
</dbReference>
<dbReference type="RefSeq" id="WP_202237515.1">
    <property type="nucleotide sequence ID" value="NZ_AP018365.1"/>
</dbReference>
<name>A0A7U3UZD1_9ACTN</name>
<evidence type="ECO:0000256" key="3">
    <source>
        <dbReference type="SAM" id="MobiDB-lite"/>
    </source>
</evidence>